<dbReference type="InterPro" id="IPR045342">
    <property type="entry name" value="Etd1"/>
</dbReference>
<dbReference type="Proteomes" id="UP000789570">
    <property type="component" value="Unassembled WGS sequence"/>
</dbReference>
<evidence type="ECO:0000313" key="4">
    <source>
        <dbReference type="Proteomes" id="UP000789570"/>
    </source>
</evidence>
<evidence type="ECO:0000256" key="1">
    <source>
        <dbReference type="SAM" id="Coils"/>
    </source>
</evidence>
<reference evidence="3" key="1">
    <citation type="submission" date="2021-06" db="EMBL/GenBank/DDBJ databases">
        <authorList>
            <person name="Kallberg Y."/>
            <person name="Tangrot J."/>
            <person name="Rosling A."/>
        </authorList>
    </citation>
    <scope>NUCLEOTIDE SEQUENCE</scope>
    <source>
        <strain evidence="3">UK204</strain>
    </source>
</reference>
<feature type="region of interest" description="Disordered" evidence="2">
    <location>
        <begin position="182"/>
        <end position="213"/>
    </location>
</feature>
<gene>
    <name evidence="3" type="ORF">FCALED_LOCUS5254</name>
</gene>
<proteinExistence type="predicted"/>
<evidence type="ECO:0000256" key="2">
    <source>
        <dbReference type="SAM" id="MobiDB-lite"/>
    </source>
</evidence>
<accession>A0A9N9AHF6</accession>
<dbReference type="PROSITE" id="PS51257">
    <property type="entry name" value="PROKAR_LIPOPROTEIN"/>
    <property type="match status" value="1"/>
</dbReference>
<dbReference type="OrthoDB" id="5400650at2759"/>
<dbReference type="GO" id="GO:1902412">
    <property type="term" value="P:regulation of mitotic cytokinesis"/>
    <property type="evidence" value="ECO:0007669"/>
    <property type="project" value="InterPro"/>
</dbReference>
<keyword evidence="1" id="KW-0175">Coiled coil</keyword>
<dbReference type="Pfam" id="PF20162">
    <property type="entry name" value="Etd1"/>
    <property type="match status" value="1"/>
</dbReference>
<dbReference type="EMBL" id="CAJVPQ010001113">
    <property type="protein sequence ID" value="CAG8532715.1"/>
    <property type="molecule type" value="Genomic_DNA"/>
</dbReference>
<protein>
    <submittedName>
        <fullName evidence="3">15777_t:CDS:1</fullName>
    </submittedName>
</protein>
<name>A0A9N9AHF6_9GLOM</name>
<organism evidence="3 4">
    <name type="scientific">Funneliformis caledonium</name>
    <dbReference type="NCBI Taxonomy" id="1117310"/>
    <lineage>
        <taxon>Eukaryota</taxon>
        <taxon>Fungi</taxon>
        <taxon>Fungi incertae sedis</taxon>
        <taxon>Mucoromycota</taxon>
        <taxon>Glomeromycotina</taxon>
        <taxon>Glomeromycetes</taxon>
        <taxon>Glomerales</taxon>
        <taxon>Glomeraceae</taxon>
        <taxon>Funneliformis</taxon>
    </lineage>
</organism>
<feature type="coiled-coil region" evidence="1">
    <location>
        <begin position="259"/>
        <end position="286"/>
    </location>
</feature>
<dbReference type="GO" id="GO:0005096">
    <property type="term" value="F:GTPase activator activity"/>
    <property type="evidence" value="ECO:0007669"/>
    <property type="project" value="InterPro"/>
</dbReference>
<comment type="caution">
    <text evidence="3">The sequence shown here is derived from an EMBL/GenBank/DDBJ whole genome shotgun (WGS) entry which is preliminary data.</text>
</comment>
<keyword evidence="4" id="KW-1185">Reference proteome</keyword>
<dbReference type="AlphaFoldDB" id="A0A9N9AHF6"/>
<evidence type="ECO:0000313" key="3">
    <source>
        <dbReference type="EMBL" id="CAG8532715.1"/>
    </source>
</evidence>
<sequence>MGYVFGRPTIFKKRRNSIHTLISNCSSNYSSTSCTEINSSPKSPLKRFKLFRSKSKESNEGLSTSSSTLSTFIFPPKTVHLQAVRPEQLSDLADDDVSSICSDVFTMNDRDRRTLSVPNLPATLHQAQNWDNSPSLSGVYISRGVSETLLEEDEEDEDWDSQSDSGFNEPVNKSAKALSHTLPIPITPTTPTRRRHNRCNSLPPPNIHDFSPSLYHRRPTPSESWDDDFDIEVNELNVPSRVEENQISLRMDISNIKDFATHIRKLKDLREKKENFSNDIQSKMTRRWSNGFLRTSSKKFRDLENLYKRDWEEAAVIIDIADVADNKTTIDEKRVEVDIEKIPSKRHMKIFKKIIVESLGEDAKDLVSFDDDKENQYDYNVPKNIAKKQKLMSFRTSNNKICNSEKRRENFRMSVEVMPSLVDRLKQLQCRLSRHVTDLETLTQH</sequence>